<dbReference type="InterPro" id="IPR017850">
    <property type="entry name" value="Alkaline_phosphatase_core_sf"/>
</dbReference>
<dbReference type="GO" id="GO:0016787">
    <property type="term" value="F:hydrolase activity"/>
    <property type="evidence" value="ECO:0007669"/>
    <property type="project" value="UniProtKB-ARBA"/>
</dbReference>
<dbReference type="Gene3D" id="3.40.720.10">
    <property type="entry name" value="Alkaline Phosphatase, subunit A"/>
    <property type="match status" value="1"/>
</dbReference>
<organism evidence="1 2">
    <name type="scientific">Natronoglycomyces albus</name>
    <dbReference type="NCBI Taxonomy" id="2811108"/>
    <lineage>
        <taxon>Bacteria</taxon>
        <taxon>Bacillati</taxon>
        <taxon>Actinomycetota</taxon>
        <taxon>Actinomycetes</taxon>
        <taxon>Glycomycetales</taxon>
        <taxon>Glycomycetaceae</taxon>
        <taxon>Natronoglycomyces</taxon>
    </lineage>
</organism>
<reference evidence="1" key="1">
    <citation type="submission" date="2021-02" db="EMBL/GenBank/DDBJ databases">
        <title>Natronoglycomyces albus gen. nov., sp. nov, a haloalkaliphilic actinobacterium from a soda solonchak soil.</title>
        <authorList>
            <person name="Sorokin D.Y."/>
            <person name="Khijniak T.V."/>
            <person name="Zakharycheva A.P."/>
            <person name="Boueva O.V."/>
            <person name="Ariskina E.V."/>
            <person name="Hahnke R.L."/>
            <person name="Bunk B."/>
            <person name="Sproer C."/>
            <person name="Schumann P."/>
            <person name="Evtushenko L.I."/>
            <person name="Kublanov I.V."/>
        </authorList>
    </citation>
    <scope>NUCLEOTIDE SEQUENCE</scope>
    <source>
        <strain evidence="1">DSM 106290</strain>
    </source>
</reference>
<dbReference type="EMBL" id="CP070496">
    <property type="protein sequence ID" value="QSB04221.1"/>
    <property type="molecule type" value="Genomic_DNA"/>
</dbReference>
<proteinExistence type="predicted"/>
<accession>A0A895XEG6</accession>
<dbReference type="Pfam" id="PF01663">
    <property type="entry name" value="Phosphodiest"/>
    <property type="match status" value="1"/>
</dbReference>
<evidence type="ECO:0000313" key="2">
    <source>
        <dbReference type="Proteomes" id="UP000662939"/>
    </source>
</evidence>
<sequence length="385" mass="41200">MRDFPLEQVLPRYGDGSLSDLLPSTLALLGVPGHPDRLGLTSGPLAGTRRVAVLLLDGFGYHLLNVAQSASETLREIVNGNLGDMGTLTTNLPSTTPVSLASLGSGSTPGDHGIMGFTVRVPEDHRLLVHILWGSDPDPRQWQPMRTCFEQARDAGVVTTAVSANAFRNSGLTQAVFRGADYVGADSASECALQMRKALVRGNRSLVYGYLPDVDTAGHQFGVGSPEWLEKVSDVCGAIEQLVDGLPSDTALLVTADHGMVNVDHQIHLDDYPHLWDGVELIAGDPRMRYLYTADGSTADVEAAWRETLGEFAEVLTREEAISRGWFGPVGERHAQRVGDVIVACIGTSGILGASGEPEYLTQLVGHHGGLTAAEMVIPLWAYRA</sequence>
<name>A0A895XEG6_9ACTN</name>
<dbReference type="RefSeq" id="WP_213170221.1">
    <property type="nucleotide sequence ID" value="NZ_CP070496.1"/>
</dbReference>
<dbReference type="InterPro" id="IPR002591">
    <property type="entry name" value="Phosphodiest/P_Trfase"/>
</dbReference>
<dbReference type="SUPFAM" id="SSF53649">
    <property type="entry name" value="Alkaline phosphatase-like"/>
    <property type="match status" value="1"/>
</dbReference>
<dbReference type="PANTHER" id="PTHR10151">
    <property type="entry name" value="ECTONUCLEOTIDE PYROPHOSPHATASE/PHOSPHODIESTERASE"/>
    <property type="match status" value="1"/>
</dbReference>
<dbReference type="KEGG" id="nav:JQS30_10425"/>
<protein>
    <submittedName>
        <fullName evidence="1">Alkaline phosphatase family protein</fullName>
    </submittedName>
</protein>
<evidence type="ECO:0000313" key="1">
    <source>
        <dbReference type="EMBL" id="QSB04221.1"/>
    </source>
</evidence>
<dbReference type="PANTHER" id="PTHR10151:SF120">
    <property type="entry name" value="BIS(5'-ADENOSYL)-TRIPHOSPHATASE"/>
    <property type="match status" value="1"/>
</dbReference>
<dbReference type="AlphaFoldDB" id="A0A895XEG6"/>
<keyword evidence="2" id="KW-1185">Reference proteome</keyword>
<gene>
    <name evidence="1" type="ORF">JQS30_10425</name>
</gene>
<dbReference type="Proteomes" id="UP000662939">
    <property type="component" value="Chromosome"/>
</dbReference>